<name>A0AAV5DKF9_ELECO</name>
<evidence type="ECO:0000256" key="12">
    <source>
        <dbReference type="ARBA" id="ARBA00048679"/>
    </source>
</evidence>
<keyword evidence="8" id="KW-0067">ATP-binding</keyword>
<keyword evidence="6" id="KW-0547">Nucleotide-binding</keyword>
<evidence type="ECO:0000256" key="2">
    <source>
        <dbReference type="ARBA" id="ARBA00012513"/>
    </source>
</evidence>
<accession>A0AAV5DKF9</accession>
<dbReference type="FunFam" id="2.90.10.10:FF:000005">
    <property type="entry name" value="G-type lectin S-receptor-like serine/threonine-protein kinase"/>
    <property type="match status" value="1"/>
</dbReference>
<dbReference type="SUPFAM" id="SSF51110">
    <property type="entry name" value="alpha-D-mannose-specific plant lectins"/>
    <property type="match status" value="1"/>
</dbReference>
<keyword evidence="7" id="KW-0418">Kinase</keyword>
<organism evidence="17 18">
    <name type="scientific">Eleusine coracana subsp. coracana</name>
    <dbReference type="NCBI Taxonomy" id="191504"/>
    <lineage>
        <taxon>Eukaryota</taxon>
        <taxon>Viridiplantae</taxon>
        <taxon>Streptophyta</taxon>
        <taxon>Embryophyta</taxon>
        <taxon>Tracheophyta</taxon>
        <taxon>Spermatophyta</taxon>
        <taxon>Magnoliopsida</taxon>
        <taxon>Liliopsida</taxon>
        <taxon>Poales</taxon>
        <taxon>Poaceae</taxon>
        <taxon>PACMAD clade</taxon>
        <taxon>Chloridoideae</taxon>
        <taxon>Cynodonteae</taxon>
        <taxon>Eleusininae</taxon>
        <taxon>Eleusine</taxon>
    </lineage>
</organism>
<evidence type="ECO:0000256" key="10">
    <source>
        <dbReference type="ARBA" id="ARBA00023170"/>
    </source>
</evidence>
<sequence length="550" mass="58663">MAMAGVIITRPLPAALLLPLLLSVSSSVASASDTLTSNSSLSHGQTLVSAGGVFELGFFFPATPSATFLGIWYKGIAPTTVVWVANRDAPINSTAAILSIIDSTTSGGLVLADPSSGHVFWSSPNVTTTGAGATSAQLLDSGNLVLLGAGDVTLWQSFDHPSDTLLPGMKLGWDLSTGLDRRLATWRGPTDPSRGDYTFGIDLRGVPEGFIWRHAAPVYRNGPWNGLQFSGEPEMRPNNTDFRFEFVANATDVYYTFLLDANADADDVTSRFCDQYAQCGAYGVCDAGGGSAVCACVVGFAPAAPRDWALRDGSGGCVRRTPLACAGDGFAPLRGVKLPDTTNATVDAGISVEQCRTRCLANCSCVAYAASNIKGGESGCIIWSSVLIDIRTFSNGGQDLYVRLAASDLPNPGTFQAQRFNSFDSSVPLTPVQERNMEDESSQSKDLNVMLFDISTIVLSTNNFATSAKLGEDKTRSSQLNWSKRFDIILGIARGLLYLHQDSRYKVIHRDLKAGNILLDKDMNPKISDFGVARIFGDDTNSHTRKVVGT</sequence>
<dbReference type="Gene3D" id="1.10.510.10">
    <property type="entry name" value="Transferase(Phosphotransferase) domain 1"/>
    <property type="match status" value="1"/>
</dbReference>
<feature type="domain" description="Bulb-type lectin" evidence="15">
    <location>
        <begin position="32"/>
        <end position="159"/>
    </location>
</feature>
<comment type="subcellular location">
    <subcellularLocation>
        <location evidence="1">Membrane</location>
        <topology evidence="1">Single-pass type I membrane protein</topology>
    </subcellularLocation>
</comment>
<dbReference type="PANTHER" id="PTHR32444">
    <property type="entry name" value="BULB-TYPE LECTIN DOMAIN-CONTAINING PROTEIN"/>
    <property type="match status" value="1"/>
</dbReference>
<comment type="caution">
    <text evidence="17">The sequence shown here is derived from an EMBL/GenBank/DDBJ whole genome shotgun (WGS) entry which is preliminary data.</text>
</comment>
<dbReference type="FunFam" id="1.10.510.10:FF:001023">
    <property type="entry name" value="Os07g0541700 protein"/>
    <property type="match status" value="1"/>
</dbReference>
<evidence type="ECO:0000256" key="6">
    <source>
        <dbReference type="ARBA" id="ARBA00022741"/>
    </source>
</evidence>
<dbReference type="SMART" id="SM00473">
    <property type="entry name" value="PAN_AP"/>
    <property type="match status" value="1"/>
</dbReference>
<dbReference type="GO" id="GO:0005524">
    <property type="term" value="F:ATP binding"/>
    <property type="evidence" value="ECO:0007669"/>
    <property type="project" value="UniProtKB-KW"/>
</dbReference>
<dbReference type="Pfam" id="PF00069">
    <property type="entry name" value="Pkinase"/>
    <property type="match status" value="1"/>
</dbReference>
<dbReference type="PROSITE" id="PS00108">
    <property type="entry name" value="PROTEIN_KINASE_ST"/>
    <property type="match status" value="1"/>
</dbReference>
<dbReference type="PROSITE" id="PS50927">
    <property type="entry name" value="BULB_LECTIN"/>
    <property type="match status" value="1"/>
</dbReference>
<dbReference type="InterPro" id="IPR008271">
    <property type="entry name" value="Ser/Thr_kinase_AS"/>
</dbReference>
<evidence type="ECO:0000259" key="16">
    <source>
        <dbReference type="PROSITE" id="PS50948"/>
    </source>
</evidence>
<keyword evidence="9" id="KW-1015">Disulfide bond</keyword>
<dbReference type="Pfam" id="PF00954">
    <property type="entry name" value="S_locus_glycop"/>
    <property type="match status" value="2"/>
</dbReference>
<protein>
    <recommendedName>
        <fullName evidence="2">non-specific serine/threonine protein kinase</fullName>
        <ecNumber evidence="2">2.7.11.1</ecNumber>
    </recommendedName>
</protein>
<evidence type="ECO:0000259" key="14">
    <source>
        <dbReference type="PROSITE" id="PS50011"/>
    </source>
</evidence>
<dbReference type="InterPro" id="IPR011009">
    <property type="entry name" value="Kinase-like_dom_sf"/>
</dbReference>
<evidence type="ECO:0000256" key="4">
    <source>
        <dbReference type="ARBA" id="ARBA00022679"/>
    </source>
</evidence>
<keyword evidence="10" id="KW-0675">Receptor</keyword>
<dbReference type="Pfam" id="PF01453">
    <property type="entry name" value="B_lectin"/>
    <property type="match status" value="1"/>
</dbReference>
<dbReference type="GO" id="GO:0004674">
    <property type="term" value="F:protein serine/threonine kinase activity"/>
    <property type="evidence" value="ECO:0007669"/>
    <property type="project" value="UniProtKB-KW"/>
</dbReference>
<feature type="chain" id="PRO_5043685944" description="non-specific serine/threonine protein kinase" evidence="13">
    <location>
        <begin position="32"/>
        <end position="550"/>
    </location>
</feature>
<evidence type="ECO:0000256" key="1">
    <source>
        <dbReference type="ARBA" id="ARBA00004479"/>
    </source>
</evidence>
<dbReference type="InterPro" id="IPR001480">
    <property type="entry name" value="Bulb-type_lectin_dom"/>
</dbReference>
<dbReference type="GO" id="GO:0048544">
    <property type="term" value="P:recognition of pollen"/>
    <property type="evidence" value="ECO:0007669"/>
    <property type="project" value="InterPro"/>
</dbReference>
<dbReference type="InterPro" id="IPR036426">
    <property type="entry name" value="Bulb-type_lectin_dom_sf"/>
</dbReference>
<evidence type="ECO:0000313" key="18">
    <source>
        <dbReference type="Proteomes" id="UP001054889"/>
    </source>
</evidence>
<reference evidence="17" key="1">
    <citation type="journal article" date="2018" name="DNA Res.">
        <title>Multiple hybrid de novo genome assembly of finger millet, an orphan allotetraploid crop.</title>
        <authorList>
            <person name="Hatakeyama M."/>
            <person name="Aluri S."/>
            <person name="Balachadran M.T."/>
            <person name="Sivarajan S.R."/>
            <person name="Patrignani A."/>
            <person name="Gruter S."/>
            <person name="Poveda L."/>
            <person name="Shimizu-Inatsugi R."/>
            <person name="Baeten J."/>
            <person name="Francoijs K.J."/>
            <person name="Nataraja K.N."/>
            <person name="Reddy Y.A.N."/>
            <person name="Phadnis S."/>
            <person name="Ravikumar R.L."/>
            <person name="Schlapbach R."/>
            <person name="Sreeman S.M."/>
            <person name="Shimizu K.K."/>
        </authorList>
    </citation>
    <scope>NUCLEOTIDE SEQUENCE</scope>
</reference>
<evidence type="ECO:0000259" key="15">
    <source>
        <dbReference type="PROSITE" id="PS50927"/>
    </source>
</evidence>
<evidence type="ECO:0000256" key="9">
    <source>
        <dbReference type="ARBA" id="ARBA00023157"/>
    </source>
</evidence>
<evidence type="ECO:0000256" key="5">
    <source>
        <dbReference type="ARBA" id="ARBA00022729"/>
    </source>
</evidence>
<evidence type="ECO:0000256" key="11">
    <source>
        <dbReference type="ARBA" id="ARBA00047899"/>
    </source>
</evidence>
<dbReference type="SUPFAM" id="SSF56112">
    <property type="entry name" value="Protein kinase-like (PK-like)"/>
    <property type="match status" value="1"/>
</dbReference>
<dbReference type="Pfam" id="PF08276">
    <property type="entry name" value="PAN_2"/>
    <property type="match status" value="1"/>
</dbReference>
<evidence type="ECO:0000256" key="7">
    <source>
        <dbReference type="ARBA" id="ARBA00022777"/>
    </source>
</evidence>
<dbReference type="InterPro" id="IPR000719">
    <property type="entry name" value="Prot_kinase_dom"/>
</dbReference>
<dbReference type="AlphaFoldDB" id="A0AAV5DKF9"/>
<dbReference type="GO" id="GO:0051707">
    <property type="term" value="P:response to other organism"/>
    <property type="evidence" value="ECO:0007669"/>
    <property type="project" value="UniProtKB-ARBA"/>
</dbReference>
<reference evidence="17" key="2">
    <citation type="submission" date="2021-12" db="EMBL/GenBank/DDBJ databases">
        <title>Resequencing data analysis of finger millet.</title>
        <authorList>
            <person name="Hatakeyama M."/>
            <person name="Aluri S."/>
            <person name="Balachadran M.T."/>
            <person name="Sivarajan S.R."/>
            <person name="Poveda L."/>
            <person name="Shimizu-Inatsugi R."/>
            <person name="Schlapbach R."/>
            <person name="Sreeman S.M."/>
            <person name="Shimizu K.K."/>
        </authorList>
    </citation>
    <scope>NUCLEOTIDE SEQUENCE</scope>
</reference>
<dbReference type="PROSITE" id="PS50011">
    <property type="entry name" value="PROTEIN_KINASE_DOM"/>
    <property type="match status" value="1"/>
</dbReference>
<proteinExistence type="predicted"/>
<evidence type="ECO:0000313" key="17">
    <source>
        <dbReference type="EMBL" id="GJN11428.1"/>
    </source>
</evidence>
<evidence type="ECO:0000256" key="8">
    <source>
        <dbReference type="ARBA" id="ARBA00022840"/>
    </source>
</evidence>
<dbReference type="SMART" id="SM00108">
    <property type="entry name" value="B_lectin"/>
    <property type="match status" value="1"/>
</dbReference>
<keyword evidence="5 13" id="KW-0732">Signal</keyword>
<dbReference type="EC" id="2.7.11.1" evidence="2"/>
<dbReference type="CDD" id="cd00028">
    <property type="entry name" value="B_lectin"/>
    <property type="match status" value="1"/>
</dbReference>
<gene>
    <name evidence="17" type="primary">ga29622</name>
    <name evidence="17" type="ORF">PR202_ga29622</name>
</gene>
<evidence type="ECO:0000256" key="13">
    <source>
        <dbReference type="SAM" id="SignalP"/>
    </source>
</evidence>
<feature type="domain" description="Protein kinase" evidence="14">
    <location>
        <begin position="367"/>
        <end position="550"/>
    </location>
</feature>
<dbReference type="CDD" id="cd01098">
    <property type="entry name" value="PAN_AP_plant"/>
    <property type="match status" value="1"/>
</dbReference>
<dbReference type="GO" id="GO:0016020">
    <property type="term" value="C:membrane"/>
    <property type="evidence" value="ECO:0007669"/>
    <property type="project" value="UniProtKB-SubCell"/>
</dbReference>
<feature type="signal peptide" evidence="13">
    <location>
        <begin position="1"/>
        <end position="31"/>
    </location>
</feature>
<dbReference type="InterPro" id="IPR003609">
    <property type="entry name" value="Pan_app"/>
</dbReference>
<evidence type="ECO:0000256" key="3">
    <source>
        <dbReference type="ARBA" id="ARBA00022527"/>
    </source>
</evidence>
<feature type="domain" description="Apple" evidence="16">
    <location>
        <begin position="325"/>
        <end position="405"/>
    </location>
</feature>
<comment type="catalytic activity">
    <reaction evidence="12">
        <text>L-seryl-[protein] + ATP = O-phospho-L-seryl-[protein] + ADP + H(+)</text>
        <dbReference type="Rhea" id="RHEA:17989"/>
        <dbReference type="Rhea" id="RHEA-COMP:9863"/>
        <dbReference type="Rhea" id="RHEA-COMP:11604"/>
        <dbReference type="ChEBI" id="CHEBI:15378"/>
        <dbReference type="ChEBI" id="CHEBI:29999"/>
        <dbReference type="ChEBI" id="CHEBI:30616"/>
        <dbReference type="ChEBI" id="CHEBI:83421"/>
        <dbReference type="ChEBI" id="CHEBI:456216"/>
        <dbReference type="EC" id="2.7.11.1"/>
    </reaction>
</comment>
<keyword evidence="3" id="KW-0723">Serine/threonine-protein kinase</keyword>
<keyword evidence="18" id="KW-1185">Reference proteome</keyword>
<keyword evidence="4" id="KW-0808">Transferase</keyword>
<dbReference type="Proteomes" id="UP001054889">
    <property type="component" value="Unassembled WGS sequence"/>
</dbReference>
<dbReference type="InterPro" id="IPR000858">
    <property type="entry name" value="S_locus_glycoprot_dom"/>
</dbReference>
<comment type="catalytic activity">
    <reaction evidence="11">
        <text>L-threonyl-[protein] + ATP = O-phospho-L-threonyl-[protein] + ADP + H(+)</text>
        <dbReference type="Rhea" id="RHEA:46608"/>
        <dbReference type="Rhea" id="RHEA-COMP:11060"/>
        <dbReference type="Rhea" id="RHEA-COMP:11605"/>
        <dbReference type="ChEBI" id="CHEBI:15378"/>
        <dbReference type="ChEBI" id="CHEBI:30013"/>
        <dbReference type="ChEBI" id="CHEBI:30616"/>
        <dbReference type="ChEBI" id="CHEBI:61977"/>
        <dbReference type="ChEBI" id="CHEBI:456216"/>
        <dbReference type="EC" id="2.7.11.1"/>
    </reaction>
</comment>
<dbReference type="PROSITE" id="PS50948">
    <property type="entry name" value="PAN"/>
    <property type="match status" value="1"/>
</dbReference>
<dbReference type="EMBL" id="BQKI01000018">
    <property type="protein sequence ID" value="GJN11428.1"/>
    <property type="molecule type" value="Genomic_DNA"/>
</dbReference>
<dbReference type="Gene3D" id="2.90.10.10">
    <property type="entry name" value="Bulb-type lectin domain"/>
    <property type="match status" value="1"/>
</dbReference>
<dbReference type="PANTHER" id="PTHR32444:SF183">
    <property type="entry name" value="APPLE DOMAIN-CONTAINING PROTEIN"/>
    <property type="match status" value="1"/>
</dbReference>